<dbReference type="SMART" id="SM00332">
    <property type="entry name" value="PP2Cc"/>
    <property type="match status" value="1"/>
</dbReference>
<dbReference type="SUPFAM" id="SSF81606">
    <property type="entry name" value="PP2C-like"/>
    <property type="match status" value="1"/>
</dbReference>
<gene>
    <name evidence="2" type="ORF">DCF25_13070</name>
</gene>
<dbReference type="GO" id="GO:0004722">
    <property type="term" value="F:protein serine/threonine phosphatase activity"/>
    <property type="evidence" value="ECO:0007669"/>
    <property type="project" value="InterPro"/>
</dbReference>
<dbReference type="PROSITE" id="PS51746">
    <property type="entry name" value="PPM_2"/>
    <property type="match status" value="1"/>
</dbReference>
<evidence type="ECO:0000259" key="1">
    <source>
        <dbReference type="PROSITE" id="PS51746"/>
    </source>
</evidence>
<dbReference type="Pfam" id="PF13672">
    <property type="entry name" value="PP2C_2"/>
    <property type="match status" value="1"/>
</dbReference>
<protein>
    <submittedName>
        <fullName evidence="2">Serine/threonine protein phosphatase</fullName>
    </submittedName>
</protein>
<evidence type="ECO:0000313" key="2">
    <source>
        <dbReference type="EMBL" id="PZO15782.1"/>
    </source>
</evidence>
<dbReference type="SMART" id="SM00331">
    <property type="entry name" value="PP2C_SIG"/>
    <property type="match status" value="1"/>
</dbReference>
<feature type="domain" description="PPM-type phosphatase" evidence="1">
    <location>
        <begin position="353"/>
        <end position="623"/>
    </location>
</feature>
<accession>A0A2W4U4U3</accession>
<dbReference type="CDD" id="cd00143">
    <property type="entry name" value="PP2Cc"/>
    <property type="match status" value="1"/>
</dbReference>
<dbReference type="InterPro" id="IPR036457">
    <property type="entry name" value="PPM-type-like_dom_sf"/>
</dbReference>
<dbReference type="InterPro" id="IPR001932">
    <property type="entry name" value="PPM-type_phosphatase-like_dom"/>
</dbReference>
<dbReference type="NCBIfam" id="NF011149">
    <property type="entry name" value="PRK14559.1"/>
    <property type="match status" value="1"/>
</dbReference>
<dbReference type="AlphaFoldDB" id="A0A2W4U4U3"/>
<dbReference type="EMBL" id="QBMC01000087">
    <property type="protein sequence ID" value="PZO15782.1"/>
    <property type="molecule type" value="Genomic_DNA"/>
</dbReference>
<dbReference type="Gene3D" id="3.60.40.10">
    <property type="entry name" value="PPM-type phosphatase domain"/>
    <property type="match status" value="1"/>
</dbReference>
<organism evidence="2 3">
    <name type="scientific">Leptolyngbya foveolarum</name>
    <dbReference type="NCBI Taxonomy" id="47253"/>
    <lineage>
        <taxon>Bacteria</taxon>
        <taxon>Bacillati</taxon>
        <taxon>Cyanobacteriota</taxon>
        <taxon>Cyanophyceae</taxon>
        <taxon>Leptolyngbyales</taxon>
        <taxon>Leptolyngbyaceae</taxon>
        <taxon>Leptolyngbya group</taxon>
        <taxon>Leptolyngbya</taxon>
    </lineage>
</organism>
<dbReference type="PANTHER" id="PTHR13832">
    <property type="entry name" value="PROTEIN PHOSPHATASE 2C"/>
    <property type="match status" value="1"/>
</dbReference>
<sequence length="644" mass="70056">MITCPNCQFKNPGVHKFCQQCGEPLPAENTRSNEPSEEPVITPDVQRLRARLMPPDKRTLSPATALDAAQRYQVVTVLSQGSALIADQTPEVRSPLQSQLASLYAASPSALPLSTIQAIADLPTAAYPYLILAEAAPALYDAFEQADTTILISLESTAVSPLLTSISTAVDPLQYVYWIYTLTELWAALEPIPQWRTSLIQADNLGINTDQSLRIRRFIAPSSQPPQLSDLKGFLQSLLAQPHRGTNPLLRQIRKIILAVSSAQTLEALSNDLAEIGQALLDVPEAMMPNVSPSVPRTVPDVFAVTETAVINNSLDSVDEIDGMDTEDDLNRALLTDDESIEDDVTMLLPMRLSGLIEAGRTDVGKQRDHNEDCFLIASSLYKQSGNDGQYVQAHGLYVLCDGMGGHAGGEVASSLAAQTLATYFDEHWPAPSPSQPNPPLPEESVVVAAVKLANQAIYDVNEKEERAGHERMGTTLVLVLLQGTEAVVAHVGDSRLYQHNRRTGLRQVTTDHEVGQREMQRGIPEAVAYARPDAYQLTQALGPRDSEHLQPSVSYLQFVEDTLLLLCSDGLSDNDVVEDYLESHIDPLLKDRKALGSGLNELVALANEVNGHDNISAIALQIKVMPDIGKLNKPQDAGQTILQ</sequence>
<proteinExistence type="predicted"/>
<name>A0A2W4U4U3_9CYAN</name>
<comment type="caution">
    <text evidence="2">The sequence shown here is derived from an EMBL/GenBank/DDBJ whole genome shotgun (WGS) entry which is preliminary data.</text>
</comment>
<dbReference type="Proteomes" id="UP000249354">
    <property type="component" value="Unassembled WGS sequence"/>
</dbReference>
<dbReference type="InterPro" id="IPR015655">
    <property type="entry name" value="PP2C"/>
</dbReference>
<reference evidence="3" key="1">
    <citation type="submission" date="2018-04" db="EMBL/GenBank/DDBJ databases">
        <authorList>
            <person name="Cornet L."/>
        </authorList>
    </citation>
    <scope>NUCLEOTIDE SEQUENCE [LARGE SCALE GENOMIC DNA]</scope>
</reference>
<evidence type="ECO:0000313" key="3">
    <source>
        <dbReference type="Proteomes" id="UP000249354"/>
    </source>
</evidence>
<dbReference type="PANTHER" id="PTHR13832:SF827">
    <property type="entry name" value="PROTEIN PHOSPHATASE 1L"/>
    <property type="match status" value="1"/>
</dbReference>
<reference evidence="2 3" key="2">
    <citation type="submission" date="2018-06" db="EMBL/GenBank/DDBJ databases">
        <title>Metagenomic assembly of (sub)arctic Cyanobacteria and their associated microbiome from non-axenic cultures.</title>
        <authorList>
            <person name="Baurain D."/>
        </authorList>
    </citation>
    <scope>NUCLEOTIDE SEQUENCE [LARGE SCALE GENOMIC DNA]</scope>
    <source>
        <strain evidence="2">ULC129bin1</strain>
    </source>
</reference>